<dbReference type="GO" id="GO:0046872">
    <property type="term" value="F:metal ion binding"/>
    <property type="evidence" value="ECO:0007669"/>
    <property type="project" value="UniProtKB-KW"/>
</dbReference>
<gene>
    <name evidence="6" type="ORF">SLS62_001845</name>
</gene>
<dbReference type="InterPro" id="IPR050134">
    <property type="entry name" value="NAD-dep_sirtuin_deacylases"/>
</dbReference>
<keyword evidence="4" id="KW-0862">Zinc</keyword>
<dbReference type="PROSITE" id="PS50305">
    <property type="entry name" value="SIRTUIN"/>
    <property type="match status" value="1"/>
</dbReference>
<evidence type="ECO:0000256" key="3">
    <source>
        <dbReference type="ARBA" id="ARBA00023027"/>
    </source>
</evidence>
<dbReference type="GO" id="GO:0070403">
    <property type="term" value="F:NAD+ binding"/>
    <property type="evidence" value="ECO:0007669"/>
    <property type="project" value="InterPro"/>
</dbReference>
<dbReference type="GO" id="GO:0017136">
    <property type="term" value="F:histone deacetylase activity, NAD-dependent"/>
    <property type="evidence" value="ECO:0007669"/>
    <property type="project" value="TreeGrafter"/>
</dbReference>
<dbReference type="PANTHER" id="PTHR11085">
    <property type="entry name" value="NAD-DEPENDENT PROTEIN DEACYLASE SIRTUIN-5, MITOCHONDRIAL-RELATED"/>
    <property type="match status" value="1"/>
</dbReference>
<comment type="similarity">
    <text evidence="1">Belongs to the sirtuin family. Class I subfamily.</text>
</comment>
<feature type="binding site" evidence="4">
    <location>
        <position position="8"/>
    </location>
    <ligand>
        <name>Zn(2+)</name>
        <dbReference type="ChEBI" id="CHEBI:29105"/>
    </ligand>
</feature>
<dbReference type="InterPro" id="IPR029035">
    <property type="entry name" value="DHS-like_NAD/FAD-binding_dom"/>
</dbReference>
<name>A0AAN9UYI5_9PEZI</name>
<dbReference type="GO" id="GO:0005634">
    <property type="term" value="C:nucleus"/>
    <property type="evidence" value="ECO:0007669"/>
    <property type="project" value="TreeGrafter"/>
</dbReference>
<dbReference type="Pfam" id="PF02146">
    <property type="entry name" value="SIR2"/>
    <property type="match status" value="1"/>
</dbReference>
<accession>A0AAN9UYI5</accession>
<protein>
    <recommendedName>
        <fullName evidence="5">Deacetylase sirtuin-type domain-containing protein</fullName>
    </recommendedName>
</protein>
<evidence type="ECO:0000313" key="7">
    <source>
        <dbReference type="Proteomes" id="UP001320420"/>
    </source>
</evidence>
<keyword evidence="2" id="KW-0808">Transferase</keyword>
<keyword evidence="7" id="KW-1185">Reference proteome</keyword>
<dbReference type="InterPro" id="IPR026590">
    <property type="entry name" value="Ssirtuin_cat_dom"/>
</dbReference>
<evidence type="ECO:0000313" key="6">
    <source>
        <dbReference type="EMBL" id="KAK7756251.1"/>
    </source>
</evidence>
<proteinExistence type="inferred from homology"/>
<dbReference type="AlphaFoldDB" id="A0AAN9UYI5"/>
<dbReference type="EMBL" id="JAKJXP020000008">
    <property type="protein sequence ID" value="KAK7756251.1"/>
    <property type="molecule type" value="Genomic_DNA"/>
</dbReference>
<dbReference type="Gene3D" id="3.40.50.1220">
    <property type="entry name" value="TPP-binding domain"/>
    <property type="match status" value="1"/>
</dbReference>
<dbReference type="Proteomes" id="UP001320420">
    <property type="component" value="Unassembled WGS sequence"/>
</dbReference>
<dbReference type="PANTHER" id="PTHR11085:SF10">
    <property type="entry name" value="NAD-DEPENDENT PROTEIN DEACYLASE SIRTUIN-5, MITOCHONDRIAL-RELATED"/>
    <property type="match status" value="1"/>
</dbReference>
<evidence type="ECO:0000256" key="1">
    <source>
        <dbReference type="ARBA" id="ARBA00006924"/>
    </source>
</evidence>
<evidence type="ECO:0000256" key="2">
    <source>
        <dbReference type="ARBA" id="ARBA00022679"/>
    </source>
</evidence>
<organism evidence="6 7">
    <name type="scientific">Diatrype stigma</name>
    <dbReference type="NCBI Taxonomy" id="117547"/>
    <lineage>
        <taxon>Eukaryota</taxon>
        <taxon>Fungi</taxon>
        <taxon>Dikarya</taxon>
        <taxon>Ascomycota</taxon>
        <taxon>Pezizomycotina</taxon>
        <taxon>Sordariomycetes</taxon>
        <taxon>Xylariomycetidae</taxon>
        <taxon>Xylariales</taxon>
        <taxon>Diatrypaceae</taxon>
        <taxon>Diatrype</taxon>
    </lineage>
</organism>
<feature type="domain" description="Deacetylase sirtuin-type" evidence="5">
    <location>
        <begin position="1"/>
        <end position="167"/>
    </location>
</feature>
<sequence length="178" mass="19135">MVMCFNGCGYVDRDNLSDPLCPALAAAAEDYPADQTMPLLDPDVPVPAVRVEDLPHCPRCRNGLLRPGVVWFGEPLDDLMMMEVENWIWRGQIDLMIVVGTAAAVYPAAAYTRKAQRKGARVAVVNPDPDSAAGLSGRDFFFQGDAAEILPQLFEGAIGKMDADGQIVEEPTAASPAS</sequence>
<dbReference type="InterPro" id="IPR026591">
    <property type="entry name" value="Sirtuin_cat_small_dom_sf"/>
</dbReference>
<comment type="caution">
    <text evidence="6">The sequence shown here is derived from an EMBL/GenBank/DDBJ whole genome shotgun (WGS) entry which is preliminary data.</text>
</comment>
<feature type="binding site" evidence="4">
    <location>
        <position position="4"/>
    </location>
    <ligand>
        <name>Zn(2+)</name>
        <dbReference type="ChEBI" id="CHEBI:29105"/>
    </ligand>
</feature>
<dbReference type="Gene3D" id="3.30.1600.10">
    <property type="entry name" value="SIR2/SIRT2 'Small Domain"/>
    <property type="match status" value="1"/>
</dbReference>
<comment type="caution">
    <text evidence="4">Lacks conserved residue(s) required for the propagation of feature annotation.</text>
</comment>
<keyword evidence="4" id="KW-0479">Metal-binding</keyword>
<feature type="binding site" evidence="4">
    <location>
        <position position="60"/>
    </location>
    <ligand>
        <name>Zn(2+)</name>
        <dbReference type="ChEBI" id="CHEBI:29105"/>
    </ligand>
</feature>
<keyword evidence="3" id="KW-0520">NAD</keyword>
<evidence type="ECO:0000259" key="5">
    <source>
        <dbReference type="PROSITE" id="PS50305"/>
    </source>
</evidence>
<reference evidence="6 7" key="1">
    <citation type="submission" date="2024-02" db="EMBL/GenBank/DDBJ databases">
        <title>De novo assembly and annotation of 12 fungi associated with fruit tree decline syndrome in Ontario, Canada.</title>
        <authorList>
            <person name="Sulman M."/>
            <person name="Ellouze W."/>
            <person name="Ilyukhin E."/>
        </authorList>
    </citation>
    <scope>NUCLEOTIDE SEQUENCE [LARGE SCALE GENOMIC DNA]</scope>
    <source>
        <strain evidence="6 7">M11/M66-122</strain>
    </source>
</reference>
<dbReference type="SUPFAM" id="SSF52467">
    <property type="entry name" value="DHS-like NAD/FAD-binding domain"/>
    <property type="match status" value="1"/>
</dbReference>
<dbReference type="InterPro" id="IPR003000">
    <property type="entry name" value="Sirtuin"/>
</dbReference>
<feature type="binding site" evidence="4">
    <location>
        <position position="57"/>
    </location>
    <ligand>
        <name>Zn(2+)</name>
        <dbReference type="ChEBI" id="CHEBI:29105"/>
    </ligand>
</feature>
<evidence type="ECO:0000256" key="4">
    <source>
        <dbReference type="PROSITE-ProRule" id="PRU00236"/>
    </source>
</evidence>